<protein>
    <submittedName>
        <fullName evidence="1">Uncharacterized protein</fullName>
    </submittedName>
</protein>
<accession>A0A1Y5I5G8</accession>
<name>A0A1Y5I5G8_OSTTA</name>
<organism evidence="1">
    <name type="scientific">Ostreococcus tauri</name>
    <name type="common">Marine green alga</name>
    <dbReference type="NCBI Taxonomy" id="70448"/>
    <lineage>
        <taxon>Eukaryota</taxon>
        <taxon>Viridiplantae</taxon>
        <taxon>Chlorophyta</taxon>
        <taxon>Mamiellophyceae</taxon>
        <taxon>Mamiellales</taxon>
        <taxon>Bathycoccaceae</taxon>
        <taxon>Ostreococcus</taxon>
    </lineage>
</organism>
<proteinExistence type="predicted"/>
<sequence length="213" mass="23769">MGYAWDMGYSEAMNEHEAKPENNCSPARDQLRNSAFGNSANTYSVRNFTTADWRIINVLVKGAIVSYSQIVGGAGGDTTLYSEQNTKAGYRPKKLDPSRRMPISRKDQTYKDIIRVSSVPDTIGYFRLTRRQSTMDYAATGKPCRFLALSILKLVEEEFPGSVVWRSCKATDEDWRIASQIVESINGAGSMAVPDVTDSNMDITVPDHMDFRA</sequence>
<dbReference type="EMBL" id="KZ155803">
    <property type="protein sequence ID" value="OUS44768.1"/>
    <property type="molecule type" value="Genomic_DNA"/>
</dbReference>
<dbReference type="Proteomes" id="UP000195557">
    <property type="component" value="Unassembled WGS sequence"/>
</dbReference>
<gene>
    <name evidence="1" type="ORF">BE221DRAFT_148210</name>
</gene>
<reference evidence="1" key="1">
    <citation type="submission" date="2017-04" db="EMBL/GenBank/DDBJ databases">
        <title>Population genomics of picophytoplankton unveils novel chromosome hypervariability.</title>
        <authorList>
            <consortium name="DOE Joint Genome Institute"/>
            <person name="Blanc-Mathieu R."/>
            <person name="Krasovec M."/>
            <person name="Hebrard M."/>
            <person name="Yau S."/>
            <person name="Desgranges E."/>
            <person name="Martin J."/>
            <person name="Schackwitz W."/>
            <person name="Kuo A."/>
            <person name="Salin G."/>
            <person name="Donnadieu C."/>
            <person name="Desdevises Y."/>
            <person name="Sanchez-Ferandin S."/>
            <person name="Moreau H."/>
            <person name="Rivals E."/>
            <person name="Grigoriev I.V."/>
            <person name="Grimsley N."/>
            <person name="Eyre-Walker A."/>
            <person name="Piganeau G."/>
        </authorList>
    </citation>
    <scope>NUCLEOTIDE SEQUENCE [LARGE SCALE GENOMIC DNA]</scope>
    <source>
        <strain evidence="1">RCC 1115</strain>
    </source>
</reference>
<evidence type="ECO:0000313" key="1">
    <source>
        <dbReference type="EMBL" id="OUS44768.1"/>
    </source>
</evidence>
<dbReference type="AlphaFoldDB" id="A0A1Y5I5G8"/>